<proteinExistence type="predicted"/>
<name>G8Y0Y0_PICSO</name>
<dbReference type="Proteomes" id="UP000005222">
    <property type="component" value="Chromosome N"/>
</dbReference>
<accession>G8Y0Y0</accession>
<feature type="compositionally biased region" description="Basic residues" evidence="1">
    <location>
        <begin position="23"/>
        <end position="32"/>
    </location>
</feature>
<dbReference type="AlphaFoldDB" id="G8Y0Y0"/>
<sequence>MYSSTSKPQLYSGFYEIPGSRSPQKRSLGKKPKCPSGEKFLLSCSVLSHISPPSASRACCDMCGKCYSSLPNMVSGSQARA</sequence>
<evidence type="ECO:0000313" key="3">
    <source>
        <dbReference type="Proteomes" id="UP000005222"/>
    </source>
</evidence>
<dbReference type="HOGENOM" id="CLU_2574680_0_0_1"/>
<feature type="region of interest" description="Disordered" evidence="1">
    <location>
        <begin position="1"/>
        <end position="32"/>
    </location>
</feature>
<reference evidence="2 3" key="1">
    <citation type="journal article" date="2012" name="G3 (Bethesda)">
        <title>Pichia sorbitophila, an interspecies yeast hybrid reveals early steps of genome resolution following polyploidization.</title>
        <authorList>
            <person name="Leh Louis V."/>
            <person name="Despons L."/>
            <person name="Friedrich A."/>
            <person name="Martin T."/>
            <person name="Durrens P."/>
            <person name="Casaregola S."/>
            <person name="Neuveglise C."/>
            <person name="Fairhead C."/>
            <person name="Marck C."/>
            <person name="Cruz J.A."/>
            <person name="Straub M.L."/>
            <person name="Kugler V."/>
            <person name="Sacerdot C."/>
            <person name="Uzunov Z."/>
            <person name="Thierry A."/>
            <person name="Weiss S."/>
            <person name="Bleykasten C."/>
            <person name="De Montigny J."/>
            <person name="Jacques N."/>
            <person name="Jung P."/>
            <person name="Lemaire M."/>
            <person name="Mallet S."/>
            <person name="Morel G."/>
            <person name="Richard G.F."/>
            <person name="Sarkar A."/>
            <person name="Savel G."/>
            <person name="Schacherer J."/>
            <person name="Seret M.L."/>
            <person name="Talla E."/>
            <person name="Samson G."/>
            <person name="Jubin C."/>
            <person name="Poulain J."/>
            <person name="Vacherie B."/>
            <person name="Barbe V."/>
            <person name="Pelletier E."/>
            <person name="Sherman D.J."/>
            <person name="Westhof E."/>
            <person name="Weissenbach J."/>
            <person name="Baret P.V."/>
            <person name="Wincker P."/>
            <person name="Gaillardin C."/>
            <person name="Dujon B."/>
            <person name="Souciet J.L."/>
        </authorList>
    </citation>
    <scope>NUCLEOTIDE SEQUENCE [LARGE SCALE GENOMIC DNA]</scope>
    <source>
        <strain evidence="3">ATCC MYA-4447 / BCRC 22081 / CBS 7064 / NBRC 10061 / NRRL Y-12695</strain>
    </source>
</reference>
<organism evidence="2 3">
    <name type="scientific">Pichia sorbitophila (strain ATCC MYA-4447 / BCRC 22081 / CBS 7064 / NBRC 10061 / NRRL Y-12695)</name>
    <name type="common">Hybrid yeast</name>
    <dbReference type="NCBI Taxonomy" id="559304"/>
    <lineage>
        <taxon>Eukaryota</taxon>
        <taxon>Fungi</taxon>
        <taxon>Dikarya</taxon>
        <taxon>Ascomycota</taxon>
        <taxon>Saccharomycotina</taxon>
        <taxon>Pichiomycetes</taxon>
        <taxon>Debaryomycetaceae</taxon>
        <taxon>Millerozyma</taxon>
    </lineage>
</organism>
<protein>
    <submittedName>
        <fullName evidence="2">Piso0_004976 protein</fullName>
    </submittedName>
</protein>
<evidence type="ECO:0000256" key="1">
    <source>
        <dbReference type="SAM" id="MobiDB-lite"/>
    </source>
</evidence>
<dbReference type="EMBL" id="FO082046">
    <property type="protein sequence ID" value="CCE86483.1"/>
    <property type="molecule type" value="Genomic_DNA"/>
</dbReference>
<evidence type="ECO:0000313" key="2">
    <source>
        <dbReference type="EMBL" id="CCE86483.1"/>
    </source>
</evidence>
<keyword evidence="3" id="KW-1185">Reference proteome</keyword>
<gene>
    <name evidence="2" type="primary">Piso0_004976</name>
    <name evidence="2" type="ORF">GNLVRS01_PISO0N05183g</name>
</gene>
<dbReference type="InParanoid" id="G8Y0Y0"/>